<keyword evidence="3" id="KW-1185">Reference proteome</keyword>
<proteinExistence type="predicted"/>
<feature type="region of interest" description="Disordered" evidence="1">
    <location>
        <begin position="14"/>
        <end position="49"/>
    </location>
</feature>
<name>A0A9D4GW30_DREPO</name>
<dbReference type="AlphaFoldDB" id="A0A9D4GW30"/>
<protein>
    <submittedName>
        <fullName evidence="2">Uncharacterized protein</fullName>
    </submittedName>
</protein>
<dbReference type="EMBL" id="JAIWYP010000005">
    <property type="protein sequence ID" value="KAH3823962.1"/>
    <property type="molecule type" value="Genomic_DNA"/>
</dbReference>
<evidence type="ECO:0000256" key="1">
    <source>
        <dbReference type="SAM" id="MobiDB-lite"/>
    </source>
</evidence>
<sequence length="136" mass="15062">MKYCGIYHAKNKTKKEKLRNSSGNNSDGPDSSLKCKVTTTRGPSDESSGYISVSKVLCRANALLYEDCEYPNISSASSVYLNSAGGQEEVSKIAEGGREPTNRDLMSALKDNMRGISGRLEAMERKLLPSKYWRRK</sequence>
<gene>
    <name evidence="2" type="ORF">DPMN_125787</name>
</gene>
<reference evidence="2" key="1">
    <citation type="journal article" date="2019" name="bioRxiv">
        <title>The Genome of the Zebra Mussel, Dreissena polymorpha: A Resource for Invasive Species Research.</title>
        <authorList>
            <person name="McCartney M.A."/>
            <person name="Auch B."/>
            <person name="Kono T."/>
            <person name="Mallez S."/>
            <person name="Zhang Y."/>
            <person name="Obille A."/>
            <person name="Becker A."/>
            <person name="Abrahante J.E."/>
            <person name="Garbe J."/>
            <person name="Badalamenti J.P."/>
            <person name="Herman A."/>
            <person name="Mangelson H."/>
            <person name="Liachko I."/>
            <person name="Sullivan S."/>
            <person name="Sone E.D."/>
            <person name="Koren S."/>
            <person name="Silverstein K.A.T."/>
            <person name="Beckman K.B."/>
            <person name="Gohl D.M."/>
        </authorList>
    </citation>
    <scope>NUCLEOTIDE SEQUENCE</scope>
    <source>
        <strain evidence="2">Duluth1</strain>
        <tissue evidence="2">Whole animal</tissue>
    </source>
</reference>
<comment type="caution">
    <text evidence="2">The sequence shown here is derived from an EMBL/GenBank/DDBJ whole genome shotgun (WGS) entry which is preliminary data.</text>
</comment>
<feature type="compositionally biased region" description="Polar residues" evidence="1">
    <location>
        <begin position="37"/>
        <end position="49"/>
    </location>
</feature>
<evidence type="ECO:0000313" key="2">
    <source>
        <dbReference type="EMBL" id="KAH3823962.1"/>
    </source>
</evidence>
<reference evidence="2" key="2">
    <citation type="submission" date="2020-11" db="EMBL/GenBank/DDBJ databases">
        <authorList>
            <person name="McCartney M.A."/>
            <person name="Auch B."/>
            <person name="Kono T."/>
            <person name="Mallez S."/>
            <person name="Becker A."/>
            <person name="Gohl D.M."/>
            <person name="Silverstein K.A.T."/>
            <person name="Koren S."/>
            <person name="Bechman K.B."/>
            <person name="Herman A."/>
            <person name="Abrahante J.E."/>
            <person name="Garbe J."/>
        </authorList>
    </citation>
    <scope>NUCLEOTIDE SEQUENCE</scope>
    <source>
        <strain evidence="2">Duluth1</strain>
        <tissue evidence="2">Whole animal</tissue>
    </source>
</reference>
<accession>A0A9D4GW30</accession>
<feature type="compositionally biased region" description="Low complexity" evidence="1">
    <location>
        <begin position="20"/>
        <end position="32"/>
    </location>
</feature>
<dbReference type="Proteomes" id="UP000828390">
    <property type="component" value="Unassembled WGS sequence"/>
</dbReference>
<evidence type="ECO:0000313" key="3">
    <source>
        <dbReference type="Proteomes" id="UP000828390"/>
    </source>
</evidence>
<organism evidence="2 3">
    <name type="scientific">Dreissena polymorpha</name>
    <name type="common">Zebra mussel</name>
    <name type="synonym">Mytilus polymorpha</name>
    <dbReference type="NCBI Taxonomy" id="45954"/>
    <lineage>
        <taxon>Eukaryota</taxon>
        <taxon>Metazoa</taxon>
        <taxon>Spiralia</taxon>
        <taxon>Lophotrochozoa</taxon>
        <taxon>Mollusca</taxon>
        <taxon>Bivalvia</taxon>
        <taxon>Autobranchia</taxon>
        <taxon>Heteroconchia</taxon>
        <taxon>Euheterodonta</taxon>
        <taxon>Imparidentia</taxon>
        <taxon>Neoheterodontei</taxon>
        <taxon>Myida</taxon>
        <taxon>Dreissenoidea</taxon>
        <taxon>Dreissenidae</taxon>
        <taxon>Dreissena</taxon>
    </lineage>
</organism>